<organism evidence="2 3">
    <name type="scientific">Nocardia speluncae</name>
    <dbReference type="NCBI Taxonomy" id="419477"/>
    <lineage>
        <taxon>Bacteria</taxon>
        <taxon>Bacillati</taxon>
        <taxon>Actinomycetota</taxon>
        <taxon>Actinomycetes</taxon>
        <taxon>Mycobacteriales</taxon>
        <taxon>Nocardiaceae</taxon>
        <taxon>Nocardia</taxon>
    </lineage>
</organism>
<reference evidence="2 3" key="1">
    <citation type="submission" date="2020-04" db="EMBL/GenBank/DDBJ databases">
        <title>MicrobeNet Type strains.</title>
        <authorList>
            <person name="Nicholson A.C."/>
        </authorList>
    </citation>
    <scope>NUCLEOTIDE SEQUENCE [LARGE SCALE GENOMIC DNA]</scope>
    <source>
        <strain evidence="2 3">DSM 45078</strain>
    </source>
</reference>
<evidence type="ECO:0000313" key="3">
    <source>
        <dbReference type="Proteomes" id="UP000565715"/>
    </source>
</evidence>
<sequence>MKLFAALTVLTAPLGCLLMTSAPAAAVSVTPSDSTVTVKLTQAEAAAITAFDLGPVLGALPPGFTPQAKQALADNISRFAARAARTPGSTLSVVIDQPVASTPGVSVSITR</sequence>
<keyword evidence="1" id="KW-0732">Signal</keyword>
<name>A0A846XM71_9NOCA</name>
<accession>A0A846XM71</accession>
<comment type="caution">
    <text evidence="2">The sequence shown here is derived from an EMBL/GenBank/DDBJ whole genome shotgun (WGS) entry which is preliminary data.</text>
</comment>
<dbReference type="EMBL" id="JAAXOO010000006">
    <property type="protein sequence ID" value="NKY36339.1"/>
    <property type="molecule type" value="Genomic_DNA"/>
</dbReference>
<evidence type="ECO:0000313" key="2">
    <source>
        <dbReference type="EMBL" id="NKY36339.1"/>
    </source>
</evidence>
<proteinExistence type="predicted"/>
<dbReference type="Proteomes" id="UP000565715">
    <property type="component" value="Unassembled WGS sequence"/>
</dbReference>
<dbReference type="RefSeq" id="WP_157112881.1">
    <property type="nucleotide sequence ID" value="NZ_JAAXOO010000006.1"/>
</dbReference>
<dbReference type="AlphaFoldDB" id="A0A846XM71"/>
<feature type="signal peptide" evidence="1">
    <location>
        <begin position="1"/>
        <end position="24"/>
    </location>
</feature>
<protein>
    <submittedName>
        <fullName evidence="2">Uncharacterized protein</fullName>
    </submittedName>
</protein>
<evidence type="ECO:0000256" key="1">
    <source>
        <dbReference type="SAM" id="SignalP"/>
    </source>
</evidence>
<feature type="chain" id="PRO_5039159282" evidence="1">
    <location>
        <begin position="25"/>
        <end position="111"/>
    </location>
</feature>
<keyword evidence="3" id="KW-1185">Reference proteome</keyword>
<gene>
    <name evidence="2" type="ORF">HGA13_25205</name>
</gene>